<gene>
    <name evidence="2" type="primary">LOC112045612</name>
</gene>
<dbReference type="Proteomes" id="UP001652582">
    <property type="component" value="Chromosome 2"/>
</dbReference>
<sequence>MNNYEDTDPTDTKKSEYQEFEPVTIYSKNLDNITAKNINCDDFSSYAVDCRIDAALIYNSTRRTPPSPAKIYHWCRAIKHLTNCAIDWNADCKVVTDTLFNEESIKGHMHVVNSICDDEWFLIRYSDTEECIHNTADAWENCYFIFKHAIEDEKNTSYEWTHYEVHFNLCCARASFRRCTLESLFAFNTGCNYYQSSILQKYSVIVSEGDVYQDCDRDMMYKNCPGGDPRPSVTRLSHLMNSSRRTSATVGWHGHCLRIPMFVQAIFFLLIYF</sequence>
<evidence type="ECO:0000313" key="1">
    <source>
        <dbReference type="Proteomes" id="UP001652582"/>
    </source>
</evidence>
<evidence type="ECO:0000313" key="2">
    <source>
        <dbReference type="RefSeq" id="XP_052743269.1"/>
    </source>
</evidence>
<organism evidence="1 2">
    <name type="scientific">Bicyclus anynana</name>
    <name type="common">Squinting bush brown butterfly</name>
    <dbReference type="NCBI Taxonomy" id="110368"/>
    <lineage>
        <taxon>Eukaryota</taxon>
        <taxon>Metazoa</taxon>
        <taxon>Ecdysozoa</taxon>
        <taxon>Arthropoda</taxon>
        <taxon>Hexapoda</taxon>
        <taxon>Insecta</taxon>
        <taxon>Pterygota</taxon>
        <taxon>Neoptera</taxon>
        <taxon>Endopterygota</taxon>
        <taxon>Lepidoptera</taxon>
        <taxon>Glossata</taxon>
        <taxon>Ditrysia</taxon>
        <taxon>Papilionoidea</taxon>
        <taxon>Nymphalidae</taxon>
        <taxon>Satyrinae</taxon>
        <taxon>Satyrini</taxon>
        <taxon>Mycalesina</taxon>
        <taxon>Bicyclus</taxon>
    </lineage>
</organism>
<keyword evidence="1" id="KW-1185">Reference proteome</keyword>
<reference evidence="2" key="2">
    <citation type="submission" date="2025-08" db="UniProtKB">
        <authorList>
            <consortium name="RefSeq"/>
        </authorList>
    </citation>
    <scope>IDENTIFICATION</scope>
</reference>
<proteinExistence type="predicted"/>
<name>A0ABM3LW25_BICAN</name>
<accession>A0ABM3LW25</accession>
<dbReference type="RefSeq" id="XP_052743269.1">
    <property type="nucleotide sequence ID" value="XM_052887309.1"/>
</dbReference>
<protein>
    <submittedName>
        <fullName evidence="2">Uncharacterized protein LOC112045612</fullName>
    </submittedName>
</protein>
<dbReference type="GeneID" id="112045612"/>
<reference evidence="1" key="1">
    <citation type="submission" date="2025-05" db="UniProtKB">
        <authorList>
            <consortium name="RefSeq"/>
        </authorList>
    </citation>
    <scope>NUCLEOTIDE SEQUENCE [LARGE SCALE GENOMIC DNA]</scope>
</reference>